<dbReference type="EMBL" id="JACHGJ010000001">
    <property type="protein sequence ID" value="MBB6478763.1"/>
    <property type="molecule type" value="Genomic_DNA"/>
</dbReference>
<keyword evidence="2 5" id="KW-0238">DNA-binding</keyword>
<reference evidence="5 6" key="1">
    <citation type="submission" date="2020-08" db="EMBL/GenBank/DDBJ databases">
        <title>Genomic Encyclopedia of Type Strains, Phase IV (KMG-IV): sequencing the most valuable type-strain genomes for metagenomic binning, comparative biology and taxonomic classification.</title>
        <authorList>
            <person name="Goeker M."/>
        </authorList>
    </citation>
    <scope>NUCLEOTIDE SEQUENCE [LARGE SCALE GENOMIC DNA]</scope>
    <source>
        <strain evidence="5 6">DSM 2461</strain>
    </source>
</reference>
<evidence type="ECO:0000313" key="5">
    <source>
        <dbReference type="EMBL" id="MBB6478763.1"/>
    </source>
</evidence>
<dbReference type="GO" id="GO:0043565">
    <property type="term" value="F:sequence-specific DNA binding"/>
    <property type="evidence" value="ECO:0007669"/>
    <property type="project" value="InterPro"/>
</dbReference>
<evidence type="ECO:0000256" key="2">
    <source>
        <dbReference type="ARBA" id="ARBA00023125"/>
    </source>
</evidence>
<dbReference type="PROSITE" id="PS01124">
    <property type="entry name" value="HTH_ARAC_FAMILY_2"/>
    <property type="match status" value="1"/>
</dbReference>
<accession>A0A841R4P3</accession>
<dbReference type="Proteomes" id="UP000587760">
    <property type="component" value="Unassembled WGS sequence"/>
</dbReference>
<dbReference type="Pfam" id="PF12833">
    <property type="entry name" value="HTH_18"/>
    <property type="match status" value="1"/>
</dbReference>
<feature type="domain" description="HTH araC/xylS-type" evidence="4">
    <location>
        <begin position="177"/>
        <end position="276"/>
    </location>
</feature>
<dbReference type="PROSITE" id="PS00041">
    <property type="entry name" value="HTH_ARAC_FAMILY_1"/>
    <property type="match status" value="1"/>
</dbReference>
<dbReference type="InterPro" id="IPR018062">
    <property type="entry name" value="HTH_AraC-typ_CS"/>
</dbReference>
<dbReference type="PRINTS" id="PR00032">
    <property type="entry name" value="HTHARAC"/>
</dbReference>
<dbReference type="AlphaFoldDB" id="A0A841R4P3"/>
<dbReference type="InterPro" id="IPR009057">
    <property type="entry name" value="Homeodomain-like_sf"/>
</dbReference>
<sequence length="285" mass="32924">MSIGNFSFSMITELERKLPFYLVGAGIDFHQELDPHMRPDGYPHFQWIQVKSGKGVFNVDGELHTVETNQGILLFPDVPHNYYAEESPWIVDWFTFNGSNVEKVLNLVHIDKTAVFSVFQNSLFTGIIQKSLKMVRSTEPDKGLRASLLVYEFLVSFSHYAHKIGSEGDIRLYSRLNPVLNHIEEHYSRSLTIEDLADVIGVTPQYLCLLFKKIIKQRPIEYLNNVRINKSKDLLLKNPRTKIDDISIMSGYESTSYFCSIFKKIEGMSPGRFRELHLHKKYLIS</sequence>
<gene>
    <name evidence="5" type="ORF">HNR50_000396</name>
</gene>
<dbReference type="SUPFAM" id="SSF46689">
    <property type="entry name" value="Homeodomain-like"/>
    <property type="match status" value="2"/>
</dbReference>
<keyword evidence="3" id="KW-0804">Transcription</keyword>
<dbReference type="InterPro" id="IPR020449">
    <property type="entry name" value="Tscrpt_reg_AraC-type_HTH"/>
</dbReference>
<dbReference type="Gene3D" id="2.60.120.280">
    <property type="entry name" value="Regulatory protein AraC"/>
    <property type="match status" value="1"/>
</dbReference>
<dbReference type="PANTHER" id="PTHR43280:SF28">
    <property type="entry name" value="HTH-TYPE TRANSCRIPTIONAL ACTIVATOR RHAS"/>
    <property type="match status" value="1"/>
</dbReference>
<keyword evidence="1" id="KW-0805">Transcription regulation</keyword>
<proteinExistence type="predicted"/>
<dbReference type="InterPro" id="IPR003313">
    <property type="entry name" value="AraC-bd"/>
</dbReference>
<dbReference type="Gene3D" id="1.10.10.60">
    <property type="entry name" value="Homeodomain-like"/>
    <property type="match status" value="2"/>
</dbReference>
<comment type="caution">
    <text evidence="5">The sequence shown here is derived from an EMBL/GenBank/DDBJ whole genome shotgun (WGS) entry which is preliminary data.</text>
</comment>
<dbReference type="SMART" id="SM00342">
    <property type="entry name" value="HTH_ARAC"/>
    <property type="match status" value="1"/>
</dbReference>
<name>A0A841R4P3_9SPIO</name>
<dbReference type="RefSeq" id="WP_184742950.1">
    <property type="nucleotide sequence ID" value="NZ_JACHGJ010000001.1"/>
</dbReference>
<evidence type="ECO:0000256" key="3">
    <source>
        <dbReference type="ARBA" id="ARBA00023163"/>
    </source>
</evidence>
<dbReference type="Pfam" id="PF02311">
    <property type="entry name" value="AraC_binding"/>
    <property type="match status" value="1"/>
</dbReference>
<protein>
    <submittedName>
        <fullName evidence="5">AraC-like DNA-binding protein</fullName>
    </submittedName>
</protein>
<dbReference type="GO" id="GO:0003700">
    <property type="term" value="F:DNA-binding transcription factor activity"/>
    <property type="evidence" value="ECO:0007669"/>
    <property type="project" value="InterPro"/>
</dbReference>
<dbReference type="InterPro" id="IPR037923">
    <property type="entry name" value="HTH-like"/>
</dbReference>
<evidence type="ECO:0000259" key="4">
    <source>
        <dbReference type="PROSITE" id="PS01124"/>
    </source>
</evidence>
<organism evidence="5 6">
    <name type="scientific">Spirochaeta isovalerica</name>
    <dbReference type="NCBI Taxonomy" id="150"/>
    <lineage>
        <taxon>Bacteria</taxon>
        <taxon>Pseudomonadati</taxon>
        <taxon>Spirochaetota</taxon>
        <taxon>Spirochaetia</taxon>
        <taxon>Spirochaetales</taxon>
        <taxon>Spirochaetaceae</taxon>
        <taxon>Spirochaeta</taxon>
    </lineage>
</organism>
<evidence type="ECO:0000313" key="6">
    <source>
        <dbReference type="Proteomes" id="UP000587760"/>
    </source>
</evidence>
<keyword evidence="6" id="KW-1185">Reference proteome</keyword>
<dbReference type="PANTHER" id="PTHR43280">
    <property type="entry name" value="ARAC-FAMILY TRANSCRIPTIONAL REGULATOR"/>
    <property type="match status" value="1"/>
</dbReference>
<dbReference type="SUPFAM" id="SSF51215">
    <property type="entry name" value="Regulatory protein AraC"/>
    <property type="match status" value="1"/>
</dbReference>
<evidence type="ECO:0000256" key="1">
    <source>
        <dbReference type="ARBA" id="ARBA00023015"/>
    </source>
</evidence>
<dbReference type="InterPro" id="IPR018060">
    <property type="entry name" value="HTH_AraC"/>
</dbReference>